<dbReference type="Pfam" id="PF00083">
    <property type="entry name" value="Sugar_tr"/>
    <property type="match status" value="1"/>
</dbReference>
<dbReference type="PANTHER" id="PTHR48020">
    <property type="entry name" value="PROTON MYO-INOSITOL COTRANSPORTER"/>
    <property type="match status" value="1"/>
</dbReference>
<evidence type="ECO:0000256" key="6">
    <source>
        <dbReference type="ARBA" id="ARBA00023136"/>
    </source>
</evidence>
<feature type="transmembrane region" description="Helical" evidence="7">
    <location>
        <begin position="98"/>
        <end position="121"/>
    </location>
</feature>
<dbReference type="PRINTS" id="PR00171">
    <property type="entry name" value="SUGRTRNSPORT"/>
</dbReference>
<gene>
    <name evidence="9" type="ORF">DNG_08743</name>
</gene>
<dbReference type="InterPro" id="IPR036259">
    <property type="entry name" value="MFS_trans_sf"/>
</dbReference>
<evidence type="ECO:0000259" key="8">
    <source>
        <dbReference type="PROSITE" id="PS50850"/>
    </source>
</evidence>
<feature type="transmembrane region" description="Helical" evidence="7">
    <location>
        <begin position="141"/>
        <end position="161"/>
    </location>
</feature>
<feature type="transmembrane region" description="Helical" evidence="7">
    <location>
        <begin position="274"/>
        <end position="297"/>
    </location>
</feature>
<comment type="similarity">
    <text evidence="2">Belongs to the major facilitator superfamily. Sugar transporter (TC 2.A.1.1) family.</text>
</comment>
<dbReference type="SUPFAM" id="SSF103473">
    <property type="entry name" value="MFS general substrate transporter"/>
    <property type="match status" value="1"/>
</dbReference>
<evidence type="ECO:0000256" key="5">
    <source>
        <dbReference type="ARBA" id="ARBA00022989"/>
    </source>
</evidence>
<keyword evidence="3" id="KW-0813">Transport</keyword>
<dbReference type="PANTHER" id="PTHR48020:SF4">
    <property type="entry name" value="SYMPORT, PUTATIVE (AFU_ORTHOLOGUE AFUA_3G11790)-RELATED"/>
    <property type="match status" value="1"/>
</dbReference>
<comment type="caution">
    <text evidence="9">The sequence shown here is derived from an EMBL/GenBank/DDBJ whole genome shotgun (WGS) entry which is preliminary data.</text>
</comment>
<dbReference type="PROSITE" id="PS00217">
    <property type="entry name" value="SUGAR_TRANSPORT_2"/>
    <property type="match status" value="1"/>
</dbReference>
<dbReference type="EMBL" id="ONZQ02000014">
    <property type="protein sequence ID" value="SPO06054.1"/>
    <property type="molecule type" value="Genomic_DNA"/>
</dbReference>
<dbReference type="PROSITE" id="PS50850">
    <property type="entry name" value="MFS"/>
    <property type="match status" value="1"/>
</dbReference>
<keyword evidence="10" id="KW-1185">Reference proteome</keyword>
<dbReference type="InterPro" id="IPR005829">
    <property type="entry name" value="Sugar_transporter_CS"/>
</dbReference>
<feature type="transmembrane region" description="Helical" evidence="7">
    <location>
        <begin position="545"/>
        <end position="564"/>
    </location>
</feature>
<comment type="subcellular location">
    <subcellularLocation>
        <location evidence="1">Membrane</location>
        <topology evidence="1">Multi-pass membrane protein</topology>
    </subcellularLocation>
</comment>
<feature type="transmembrane region" description="Helical" evidence="7">
    <location>
        <begin position="576"/>
        <end position="597"/>
    </location>
</feature>
<dbReference type="GO" id="GO:0022857">
    <property type="term" value="F:transmembrane transporter activity"/>
    <property type="evidence" value="ECO:0007669"/>
    <property type="project" value="InterPro"/>
</dbReference>
<name>A0AAE8N5L4_9PEZI</name>
<accession>A0AAE8N5L4</accession>
<sequence>MPFRPFKIEDRVKIENPLSSMSDEEVRIDATRFVNSRAPFLSDRVDEVRRAALVAKHIRYYECIARGEAPIGVPPVILNNDEKEALVREKTKIISERGMWYVFITVSLAAFLQGFVQSSFSGANVYDGYWRTVSETHTNDHAMGITNGIAYLSAALIGCPLSDPVNQIAGRRGAIFIASVLIAVSSIAAASLPRHDFDENGGGRSTAWKTLVGLRLINGVGMGIKAVSTPILASETAIGYWRGSALLAWQLWVALGIMVSSAFNLIFYNASDPLIALRLTLASPMVPAIFLAISLYFTPESPRFYLRPYRGNYKPEIAYRELKKLRNTELQVLRDLYLVHRSVDFTNTELTPDPKVENKGGAAETEVTAKPKMSVRLNQYFSRYRDLFVNHRLRNSTISSCTVALGQQLCGINIFAFYSSTLFLNVDGGLEYPGVLEDNKQRWLKALLYSFGFGLANFLFGIPAVGTIDTFGRRKWLLVTIPGMAFALLAAALSFQSPVAAVRRNLALAFMIVQTIFYSPAMGPVPFTLASEAFPLSHRENGCSVAIMVNLFFAGIVAWFLPIIDRPLGGSGHRGGGVLGLFSAFNVVAFVLVYFLVEETKQRSLEDLEQIYNVSKRKFAKFQATEHLPWFLKRWFLCYKGERPEFYDDTTNNVTAPEAEVEEVWADARPGSASRYA</sequence>
<organism evidence="9 10">
    <name type="scientific">Cephalotrichum gorgonifer</name>
    <dbReference type="NCBI Taxonomy" id="2041049"/>
    <lineage>
        <taxon>Eukaryota</taxon>
        <taxon>Fungi</taxon>
        <taxon>Dikarya</taxon>
        <taxon>Ascomycota</taxon>
        <taxon>Pezizomycotina</taxon>
        <taxon>Sordariomycetes</taxon>
        <taxon>Hypocreomycetidae</taxon>
        <taxon>Microascales</taxon>
        <taxon>Microascaceae</taxon>
        <taxon>Cephalotrichum</taxon>
    </lineage>
</organism>
<evidence type="ECO:0000256" key="1">
    <source>
        <dbReference type="ARBA" id="ARBA00004141"/>
    </source>
</evidence>
<proteinExistence type="inferred from homology"/>
<dbReference type="Gene3D" id="1.20.1250.20">
    <property type="entry name" value="MFS general substrate transporter like domains"/>
    <property type="match status" value="2"/>
</dbReference>
<protein>
    <submittedName>
        <fullName evidence="9">Related to myo-inositol transport protein ITR1</fullName>
    </submittedName>
</protein>
<dbReference type="Proteomes" id="UP001187682">
    <property type="component" value="Unassembled WGS sequence"/>
</dbReference>
<feature type="transmembrane region" description="Helical" evidence="7">
    <location>
        <begin position="507"/>
        <end position="525"/>
    </location>
</feature>
<evidence type="ECO:0000313" key="10">
    <source>
        <dbReference type="Proteomes" id="UP001187682"/>
    </source>
</evidence>
<keyword evidence="4 7" id="KW-0812">Transmembrane</keyword>
<feature type="transmembrane region" description="Helical" evidence="7">
    <location>
        <begin position="446"/>
        <end position="464"/>
    </location>
</feature>
<dbReference type="InterPro" id="IPR050814">
    <property type="entry name" value="Myo-inositol_Transporter"/>
</dbReference>
<dbReference type="GO" id="GO:0016020">
    <property type="term" value="C:membrane"/>
    <property type="evidence" value="ECO:0007669"/>
    <property type="project" value="UniProtKB-SubCell"/>
</dbReference>
<keyword evidence="5 7" id="KW-1133">Transmembrane helix</keyword>
<feature type="domain" description="Major facilitator superfamily (MFS) profile" evidence="8">
    <location>
        <begin position="102"/>
        <end position="601"/>
    </location>
</feature>
<feature type="transmembrane region" description="Helical" evidence="7">
    <location>
        <begin position="173"/>
        <end position="192"/>
    </location>
</feature>
<feature type="transmembrane region" description="Helical" evidence="7">
    <location>
        <begin position="476"/>
        <end position="495"/>
    </location>
</feature>
<reference evidence="9" key="1">
    <citation type="submission" date="2018-03" db="EMBL/GenBank/DDBJ databases">
        <authorList>
            <person name="Guldener U."/>
        </authorList>
    </citation>
    <scope>NUCLEOTIDE SEQUENCE</scope>
</reference>
<evidence type="ECO:0000256" key="7">
    <source>
        <dbReference type="SAM" id="Phobius"/>
    </source>
</evidence>
<feature type="transmembrane region" description="Helical" evidence="7">
    <location>
        <begin position="245"/>
        <end position="268"/>
    </location>
</feature>
<evidence type="ECO:0000256" key="2">
    <source>
        <dbReference type="ARBA" id="ARBA00010992"/>
    </source>
</evidence>
<dbReference type="InterPro" id="IPR005828">
    <property type="entry name" value="MFS_sugar_transport-like"/>
</dbReference>
<evidence type="ECO:0000256" key="3">
    <source>
        <dbReference type="ARBA" id="ARBA00022448"/>
    </source>
</evidence>
<dbReference type="GO" id="GO:0015791">
    <property type="term" value="P:polyol transmembrane transport"/>
    <property type="evidence" value="ECO:0007669"/>
    <property type="project" value="UniProtKB-ARBA"/>
</dbReference>
<keyword evidence="6 7" id="KW-0472">Membrane</keyword>
<evidence type="ECO:0000256" key="4">
    <source>
        <dbReference type="ARBA" id="ARBA00022692"/>
    </source>
</evidence>
<dbReference type="AlphaFoldDB" id="A0AAE8N5L4"/>
<evidence type="ECO:0000313" key="9">
    <source>
        <dbReference type="EMBL" id="SPO06054.1"/>
    </source>
</evidence>
<dbReference type="InterPro" id="IPR003663">
    <property type="entry name" value="Sugar/inositol_transpt"/>
</dbReference>
<dbReference type="GO" id="GO:0015798">
    <property type="term" value="P:myo-inositol transport"/>
    <property type="evidence" value="ECO:0007669"/>
    <property type="project" value="UniProtKB-ARBA"/>
</dbReference>
<dbReference type="InterPro" id="IPR020846">
    <property type="entry name" value="MFS_dom"/>
</dbReference>